<dbReference type="PROSITE" id="PS00584">
    <property type="entry name" value="PFKB_KINASES_2"/>
    <property type="match status" value="1"/>
</dbReference>
<dbReference type="OrthoDB" id="204058at2759"/>
<keyword evidence="2 4" id="KW-0418">Kinase</keyword>
<dbReference type="Gene3D" id="3.40.1190.20">
    <property type="match status" value="1"/>
</dbReference>
<dbReference type="EMBL" id="MU004234">
    <property type="protein sequence ID" value="KAF2670061.1"/>
    <property type="molecule type" value="Genomic_DNA"/>
</dbReference>
<accession>A0A6A6UER9</accession>
<feature type="domain" description="Carbohydrate kinase PfkB" evidence="3">
    <location>
        <begin position="6"/>
        <end position="335"/>
    </location>
</feature>
<dbReference type="SUPFAM" id="SSF53613">
    <property type="entry name" value="Ribokinase-like"/>
    <property type="match status" value="1"/>
</dbReference>
<keyword evidence="5" id="KW-1185">Reference proteome</keyword>
<reference evidence="4" key="1">
    <citation type="journal article" date="2020" name="Stud. Mycol.">
        <title>101 Dothideomycetes genomes: a test case for predicting lifestyles and emergence of pathogens.</title>
        <authorList>
            <person name="Haridas S."/>
            <person name="Albert R."/>
            <person name="Binder M."/>
            <person name="Bloem J."/>
            <person name="Labutti K."/>
            <person name="Salamov A."/>
            <person name="Andreopoulos B."/>
            <person name="Baker S."/>
            <person name="Barry K."/>
            <person name="Bills G."/>
            <person name="Bluhm B."/>
            <person name="Cannon C."/>
            <person name="Castanera R."/>
            <person name="Culley D."/>
            <person name="Daum C."/>
            <person name="Ezra D."/>
            <person name="Gonzalez J."/>
            <person name="Henrissat B."/>
            <person name="Kuo A."/>
            <person name="Liang C."/>
            <person name="Lipzen A."/>
            <person name="Lutzoni F."/>
            <person name="Magnuson J."/>
            <person name="Mondo S."/>
            <person name="Nolan M."/>
            <person name="Ohm R."/>
            <person name="Pangilinan J."/>
            <person name="Park H.-J."/>
            <person name="Ramirez L."/>
            <person name="Alfaro M."/>
            <person name="Sun H."/>
            <person name="Tritt A."/>
            <person name="Yoshinaga Y."/>
            <person name="Zwiers L.-H."/>
            <person name="Turgeon B."/>
            <person name="Goodwin S."/>
            <person name="Spatafora J."/>
            <person name="Crous P."/>
            <person name="Grigoriev I."/>
        </authorList>
    </citation>
    <scope>NUCLEOTIDE SEQUENCE</scope>
    <source>
        <strain evidence="4">CBS 115976</strain>
    </source>
</reference>
<name>A0A6A6UER9_9PEZI</name>
<dbReference type="InterPro" id="IPR052562">
    <property type="entry name" value="Ketohexokinase-related"/>
</dbReference>
<dbReference type="InterPro" id="IPR029056">
    <property type="entry name" value="Ribokinase-like"/>
</dbReference>
<sequence>MPLPTIALVGAIYIDTILTVPYYPSEDDKLRATTQHIRRGGNVGNSAEVLAQLHKSPPSVVAPISTQNPGDYPMIRESLPGVELWGIDRKDTETPRSYIIRSKETGSRTIVSLNNMGELQLDEFVRVAEEKGEGVMWWHFEGRNNPEGLYEILSWLRRAKGRDVVISLECEKPERRGLHACKALADVLFYSKTWAVFYMKEWRAAGAKIGGWSGNCKAQQLGAFLDLEAAEVRKLKSECTKYLFGTFSEGGSAVYNLKGSDEEEQKHHVPEVWTPDGGVVVDTIGAGDVFIAAVIAGMLERSKDDLTVPWEQLQDVLRNANKIAGAKVCQEGFAELLKKCEEGYWTTWYRDEGEF</sequence>
<dbReference type="PANTHER" id="PTHR42774">
    <property type="entry name" value="PHOSPHOTRANSFERASE SYSTEM TRANSPORT PROTEIN"/>
    <property type="match status" value="1"/>
</dbReference>
<evidence type="ECO:0000256" key="2">
    <source>
        <dbReference type="ARBA" id="ARBA00022777"/>
    </source>
</evidence>
<evidence type="ECO:0000313" key="4">
    <source>
        <dbReference type="EMBL" id="KAF2670061.1"/>
    </source>
</evidence>
<dbReference type="AlphaFoldDB" id="A0A6A6UER9"/>
<organism evidence="4 5">
    <name type="scientific">Microthyrium microscopicum</name>
    <dbReference type="NCBI Taxonomy" id="703497"/>
    <lineage>
        <taxon>Eukaryota</taxon>
        <taxon>Fungi</taxon>
        <taxon>Dikarya</taxon>
        <taxon>Ascomycota</taxon>
        <taxon>Pezizomycotina</taxon>
        <taxon>Dothideomycetes</taxon>
        <taxon>Dothideomycetes incertae sedis</taxon>
        <taxon>Microthyriales</taxon>
        <taxon>Microthyriaceae</taxon>
        <taxon>Microthyrium</taxon>
    </lineage>
</organism>
<evidence type="ECO:0000313" key="5">
    <source>
        <dbReference type="Proteomes" id="UP000799302"/>
    </source>
</evidence>
<dbReference type="GO" id="GO:0016301">
    <property type="term" value="F:kinase activity"/>
    <property type="evidence" value="ECO:0007669"/>
    <property type="project" value="UniProtKB-KW"/>
</dbReference>
<keyword evidence="1" id="KW-0808">Transferase</keyword>
<evidence type="ECO:0000259" key="3">
    <source>
        <dbReference type="Pfam" id="PF00294"/>
    </source>
</evidence>
<protein>
    <submittedName>
        <fullName evidence="4">Ribokinase-like protein</fullName>
    </submittedName>
</protein>
<evidence type="ECO:0000256" key="1">
    <source>
        <dbReference type="ARBA" id="ARBA00022679"/>
    </source>
</evidence>
<dbReference type="Proteomes" id="UP000799302">
    <property type="component" value="Unassembled WGS sequence"/>
</dbReference>
<dbReference type="InterPro" id="IPR002173">
    <property type="entry name" value="Carboh/pur_kinase_PfkB_CS"/>
</dbReference>
<proteinExistence type="predicted"/>
<dbReference type="Pfam" id="PF00294">
    <property type="entry name" value="PfkB"/>
    <property type="match status" value="1"/>
</dbReference>
<dbReference type="PANTHER" id="PTHR42774:SF3">
    <property type="entry name" value="KETOHEXOKINASE"/>
    <property type="match status" value="1"/>
</dbReference>
<dbReference type="InterPro" id="IPR011611">
    <property type="entry name" value="PfkB_dom"/>
</dbReference>
<gene>
    <name evidence="4" type="ORF">BT63DRAFT_424020</name>
</gene>